<keyword evidence="12" id="KW-0238">DNA-binding</keyword>
<evidence type="ECO:0000256" key="2">
    <source>
        <dbReference type="ARBA" id="ARBA00022490"/>
    </source>
</evidence>
<name>A0A2X0V8E2_9GAMM</name>
<accession>A0A2X0V8E2</accession>
<dbReference type="GO" id="GO:0016887">
    <property type="term" value="F:ATP hydrolysis activity"/>
    <property type="evidence" value="ECO:0007669"/>
    <property type="project" value="InterPro"/>
</dbReference>
<dbReference type="InterPro" id="IPR003439">
    <property type="entry name" value="ABC_transporter-like_ATP-bd"/>
</dbReference>
<dbReference type="GO" id="GO:0006281">
    <property type="term" value="P:DNA repair"/>
    <property type="evidence" value="ECO:0007669"/>
    <property type="project" value="UniProtKB-KW"/>
</dbReference>
<dbReference type="RefSeq" id="WP_113744710.1">
    <property type="nucleotide sequence ID" value="NZ_UAPV01000001.1"/>
</dbReference>
<comment type="subcellular location">
    <subcellularLocation>
        <location evidence="1">Cytoplasm</location>
    </subcellularLocation>
</comment>
<evidence type="ECO:0000256" key="16">
    <source>
        <dbReference type="ARBA" id="ARBA00042156"/>
    </source>
</evidence>
<evidence type="ECO:0000256" key="5">
    <source>
        <dbReference type="ARBA" id="ARBA00022741"/>
    </source>
</evidence>
<dbReference type="PANTHER" id="PTHR43152:SF3">
    <property type="entry name" value="UVRABC SYSTEM PROTEIN A"/>
    <property type="match status" value="1"/>
</dbReference>
<keyword evidence="11" id="KW-0267">Excision nuclease</keyword>
<proteinExistence type="inferred from homology"/>
<dbReference type="PANTHER" id="PTHR43152">
    <property type="entry name" value="UVRABC SYSTEM PROTEIN A"/>
    <property type="match status" value="1"/>
</dbReference>
<evidence type="ECO:0000256" key="4">
    <source>
        <dbReference type="ARBA" id="ARBA00022737"/>
    </source>
</evidence>
<evidence type="ECO:0000256" key="10">
    <source>
        <dbReference type="ARBA" id="ARBA00022840"/>
    </source>
</evidence>
<evidence type="ECO:0000256" key="1">
    <source>
        <dbReference type="ARBA" id="ARBA00004496"/>
    </source>
</evidence>
<dbReference type="InterPro" id="IPR027417">
    <property type="entry name" value="P-loop_NTPase"/>
</dbReference>
<comment type="similarity">
    <text evidence="14">Belongs to the ABC transporter superfamily. UvrA family.</text>
</comment>
<gene>
    <name evidence="18" type="primary">uvrA_2</name>
    <name evidence="18" type="ORF">NCTC13093_02087</name>
</gene>
<dbReference type="GO" id="GO:0005737">
    <property type="term" value="C:cytoplasm"/>
    <property type="evidence" value="ECO:0007669"/>
    <property type="project" value="UniProtKB-SubCell"/>
</dbReference>
<keyword evidence="9" id="KW-0862">Zinc</keyword>
<evidence type="ECO:0000259" key="17">
    <source>
        <dbReference type="PROSITE" id="PS50893"/>
    </source>
</evidence>
<evidence type="ECO:0000256" key="7">
    <source>
        <dbReference type="ARBA" id="ARBA00022769"/>
    </source>
</evidence>
<dbReference type="EMBL" id="UAPV01000001">
    <property type="protein sequence ID" value="SPT70669.1"/>
    <property type="molecule type" value="Genomic_DNA"/>
</dbReference>
<protein>
    <recommendedName>
        <fullName evidence="15">UvrABC system protein A</fullName>
    </recommendedName>
    <alternativeName>
        <fullName evidence="16">Excinuclease ABC subunit A</fullName>
    </alternativeName>
</protein>
<keyword evidence="2" id="KW-0963">Cytoplasm</keyword>
<dbReference type="Gene3D" id="3.40.50.300">
    <property type="entry name" value="P-loop containing nucleotide triphosphate hydrolases"/>
    <property type="match status" value="2"/>
</dbReference>
<keyword evidence="4" id="KW-0677">Repeat</keyword>
<sequence length="829" mass="90977">MKDYIHIKNAHLNNLKHIDIDIPLNTITAIAGVSGSGKSSLAMGIVYAQGSSCYLSTLRAYDRNFLNTQKVMADEILYVPAAVALTQRPKAVSMRSTFGTASELLNVLRLMFSRLGLHKCPNGHYLKPSINAARGASLICPECSASFKAPEAIDFAFNGNGACPFCHGSGTVFDVNLETLVPDDTLSIDEGAVAPWKSLMWSLMTDVCREMGVRTDIPFKDLSAKEKDIVYNGPSIKKHIIYRPKNKSSATELDFTYYSAVNTVKNALDKVKDEKGLKRVEKFLKYTKCPHCHGSRFSDKARDSLLYGQSIDKLCAMSLDKLYAFVQKHAASADMSLKVMTEDLVSAFCSNAKNLIDMGLGYLSLDRELNSLSNGERQRVELNRIVRNRTTGILYVLDEPSIGLHPYNLKALHQMMDRIIADGNSILLVDHDVDVLNKASYLIEMGQGAGVNGGSVIEQGSVTKVKQSQTSLIAPYLNKSAAINYRDICDEDKIFEHGTIELKTYGIHNLDNLYLKIPKGRFSAVTGVSGSGKTTAILECLKPALDSLIHNKKMPEHIKSIRASDIEHVYVIDATPIGSNVRSTLATYSGIHDDLRKIFAKTSEAKALGLKAGDFSYNTGSLRCTECDGLGFISLDVQFMPDIEIPCPVCHGSRYNQKAFDIVYKDLNTNLPDLLNLDVAQALSKCSSLKAVRSKLEILNEIGLSYLKLNESTPLLSGGEAQRLKLSSHLNLDLRQSIFIFDEPTVGLHPLDIKKLIGIFDRLCAKGATLIVIEHDLDLIQNADYIIDMGPLGGDKGGKVVCQGSVRSIKNCKESITGCYLTKGFIADN</sequence>
<keyword evidence="7" id="KW-0228">DNA excision</keyword>
<organism evidence="18 19">
    <name type="scientific">Anaerobiospirillum thomasii</name>
    <dbReference type="NCBI Taxonomy" id="179995"/>
    <lineage>
        <taxon>Bacteria</taxon>
        <taxon>Pseudomonadati</taxon>
        <taxon>Pseudomonadota</taxon>
        <taxon>Gammaproteobacteria</taxon>
        <taxon>Aeromonadales</taxon>
        <taxon>Succinivibrionaceae</taxon>
        <taxon>Anaerobiospirillum</taxon>
    </lineage>
</organism>
<keyword evidence="19" id="KW-1185">Reference proteome</keyword>
<evidence type="ECO:0000256" key="9">
    <source>
        <dbReference type="ARBA" id="ARBA00022833"/>
    </source>
</evidence>
<dbReference type="PROSITE" id="PS50893">
    <property type="entry name" value="ABC_TRANSPORTER_2"/>
    <property type="match status" value="1"/>
</dbReference>
<keyword evidence="10" id="KW-0067">ATP-binding</keyword>
<evidence type="ECO:0000256" key="3">
    <source>
        <dbReference type="ARBA" id="ARBA00022723"/>
    </source>
</evidence>
<keyword evidence="8" id="KW-0863">Zinc-finger</keyword>
<keyword evidence="5" id="KW-0547">Nucleotide-binding</keyword>
<evidence type="ECO:0000256" key="11">
    <source>
        <dbReference type="ARBA" id="ARBA00022881"/>
    </source>
</evidence>
<reference evidence="18 19" key="1">
    <citation type="submission" date="2018-06" db="EMBL/GenBank/DDBJ databases">
        <authorList>
            <consortium name="Pathogen Informatics"/>
            <person name="Doyle S."/>
        </authorList>
    </citation>
    <scope>NUCLEOTIDE SEQUENCE [LARGE SCALE GENOMIC DNA]</scope>
    <source>
        <strain evidence="18 19">NCTC13093</strain>
    </source>
</reference>
<evidence type="ECO:0000256" key="14">
    <source>
        <dbReference type="ARBA" id="ARBA00038000"/>
    </source>
</evidence>
<dbReference type="InterPro" id="IPR041552">
    <property type="entry name" value="UvrA_DNA-bd"/>
</dbReference>
<evidence type="ECO:0000313" key="19">
    <source>
        <dbReference type="Proteomes" id="UP000250086"/>
    </source>
</evidence>
<dbReference type="GO" id="GO:0008270">
    <property type="term" value="F:zinc ion binding"/>
    <property type="evidence" value="ECO:0007669"/>
    <property type="project" value="UniProtKB-KW"/>
</dbReference>
<evidence type="ECO:0000256" key="8">
    <source>
        <dbReference type="ARBA" id="ARBA00022771"/>
    </source>
</evidence>
<evidence type="ECO:0000313" key="18">
    <source>
        <dbReference type="EMBL" id="SPT70669.1"/>
    </source>
</evidence>
<keyword evidence="13" id="KW-0234">DNA repair</keyword>
<keyword evidence="3" id="KW-0479">Metal-binding</keyword>
<dbReference type="Gene3D" id="1.10.8.280">
    <property type="entry name" value="ABC transporter ATPase domain-like"/>
    <property type="match status" value="1"/>
</dbReference>
<dbReference type="GO" id="GO:0003677">
    <property type="term" value="F:DNA binding"/>
    <property type="evidence" value="ECO:0007669"/>
    <property type="project" value="UniProtKB-KW"/>
</dbReference>
<dbReference type="Gene3D" id="1.20.1580.10">
    <property type="entry name" value="ABC transporter ATPase like domain"/>
    <property type="match status" value="2"/>
</dbReference>
<evidence type="ECO:0000256" key="12">
    <source>
        <dbReference type="ARBA" id="ARBA00023125"/>
    </source>
</evidence>
<keyword evidence="6" id="KW-0227">DNA damage</keyword>
<dbReference type="GO" id="GO:0004518">
    <property type="term" value="F:nuclease activity"/>
    <property type="evidence" value="ECO:0007669"/>
    <property type="project" value="UniProtKB-KW"/>
</dbReference>
<evidence type="ECO:0000256" key="13">
    <source>
        <dbReference type="ARBA" id="ARBA00023204"/>
    </source>
</evidence>
<dbReference type="GO" id="GO:0005524">
    <property type="term" value="F:ATP binding"/>
    <property type="evidence" value="ECO:0007669"/>
    <property type="project" value="UniProtKB-KW"/>
</dbReference>
<dbReference type="Proteomes" id="UP000250086">
    <property type="component" value="Unassembled WGS sequence"/>
</dbReference>
<feature type="domain" description="ABC transporter" evidence="17">
    <location>
        <begin position="483"/>
        <end position="816"/>
    </location>
</feature>
<dbReference type="SUPFAM" id="SSF52540">
    <property type="entry name" value="P-loop containing nucleoside triphosphate hydrolases"/>
    <property type="match status" value="2"/>
</dbReference>
<evidence type="ECO:0000256" key="6">
    <source>
        <dbReference type="ARBA" id="ARBA00022763"/>
    </source>
</evidence>
<dbReference type="AlphaFoldDB" id="A0A2X0V8E2"/>
<evidence type="ECO:0000256" key="15">
    <source>
        <dbReference type="ARBA" id="ARBA00039316"/>
    </source>
</evidence>
<dbReference type="Pfam" id="PF17755">
    <property type="entry name" value="UvrA_DNA-bind"/>
    <property type="match status" value="1"/>
</dbReference>